<evidence type="ECO:0000256" key="4">
    <source>
        <dbReference type="ARBA" id="ARBA00022691"/>
    </source>
</evidence>
<dbReference type="Proteomes" id="UP001164390">
    <property type="component" value="Chromosome"/>
</dbReference>
<keyword evidence="3" id="KW-0808">Transferase</keyword>
<dbReference type="EMBL" id="CP094970">
    <property type="protein sequence ID" value="UYM04611.1"/>
    <property type="molecule type" value="Genomic_DNA"/>
</dbReference>
<dbReference type="PANTHER" id="PTHR43667">
    <property type="entry name" value="CYCLOPROPANE-FATTY-ACYL-PHOSPHOLIPID SYNTHASE"/>
    <property type="match status" value="1"/>
</dbReference>
<dbReference type="Gene3D" id="3.40.50.150">
    <property type="entry name" value="Vaccinia Virus protein VP39"/>
    <property type="match status" value="1"/>
</dbReference>
<sequence length="427" mass="46702">MTTDTSLAPTVHRAVSAVLGADLPVGIRAWDGSAYGSGPATLVLDSPEAVRHIVWHPGELGLARAYVSGSLDVEGDLADALRLTRVALEGRPALPGALVRASSEVTSMLRKLAAHGAFERPPAAPPEEARLGGRLHSLRRDREAIHHHYDLGNDFYETLLDDTMAYSCGLWAHGHEDPPTIADSAKASSAKLDRVCRKLGLQPGMRLLDVGCGWGSLLVHAATCYGVRASGITLSREQASYARERIDRLGLSDRVTVEVRDYRDLAIRGVDAVASIEMGEHVGRRQYPRYLAAMRRTLRPGGRVLLQQMSRTQRSGGGAFIESYIAPDMHMRPLDETCAMMRRAGLEIRDVMSMREHYVLTARAWARNLEDNWSSVVELAGERTARIWRLYLAGGSLAFADNRMGVDQILAVRPRPDGRSDIAATDA</sequence>
<organism evidence="6 7">
    <name type="scientific">Solicola gregarius</name>
    <dbReference type="NCBI Taxonomy" id="2908642"/>
    <lineage>
        <taxon>Bacteria</taxon>
        <taxon>Bacillati</taxon>
        <taxon>Actinomycetota</taxon>
        <taxon>Actinomycetes</taxon>
        <taxon>Propionibacteriales</taxon>
        <taxon>Nocardioidaceae</taxon>
        <taxon>Solicola</taxon>
    </lineage>
</organism>
<evidence type="ECO:0000256" key="3">
    <source>
        <dbReference type="ARBA" id="ARBA00022679"/>
    </source>
</evidence>
<evidence type="ECO:0000256" key="2">
    <source>
        <dbReference type="ARBA" id="ARBA00022603"/>
    </source>
</evidence>
<dbReference type="SUPFAM" id="SSF53335">
    <property type="entry name" value="S-adenosyl-L-methionine-dependent methyltransferases"/>
    <property type="match status" value="1"/>
</dbReference>
<proteinExistence type="inferred from homology"/>
<dbReference type="GO" id="GO:0032259">
    <property type="term" value="P:methylation"/>
    <property type="evidence" value="ECO:0007669"/>
    <property type="project" value="UniProtKB-KW"/>
</dbReference>
<dbReference type="GO" id="GO:0008610">
    <property type="term" value="P:lipid biosynthetic process"/>
    <property type="evidence" value="ECO:0007669"/>
    <property type="project" value="InterPro"/>
</dbReference>
<name>A0AA46TGD1_9ACTN</name>
<keyword evidence="2" id="KW-0489">Methyltransferase</keyword>
<evidence type="ECO:0000313" key="6">
    <source>
        <dbReference type="EMBL" id="UYM04611.1"/>
    </source>
</evidence>
<protein>
    <submittedName>
        <fullName evidence="6">Cyclopropane-fatty-acyl-phospholipid synthase family protein</fullName>
    </submittedName>
</protein>
<dbReference type="InterPro" id="IPR003333">
    <property type="entry name" value="CMAS"/>
</dbReference>
<accession>A0AA46TGD1</accession>
<dbReference type="RefSeq" id="WP_271633365.1">
    <property type="nucleotide sequence ID" value="NZ_CP094970.1"/>
</dbReference>
<gene>
    <name evidence="6" type="ORF">L0C25_19055</name>
</gene>
<dbReference type="CDD" id="cd02440">
    <property type="entry name" value="AdoMet_MTases"/>
    <property type="match status" value="1"/>
</dbReference>
<reference evidence="6" key="1">
    <citation type="submission" date="2022-01" db="EMBL/GenBank/DDBJ databases">
        <title>Nocardioidaceae gen. sp. A5X3R13.</title>
        <authorList>
            <person name="Lopez Marin M.A."/>
            <person name="Uhlik O."/>
        </authorList>
    </citation>
    <scope>NUCLEOTIDE SEQUENCE</scope>
    <source>
        <strain evidence="6">A5X3R13</strain>
    </source>
</reference>
<dbReference type="KEGG" id="sgrg:L0C25_19055"/>
<dbReference type="PIRSF" id="PIRSF003085">
    <property type="entry name" value="CMAS"/>
    <property type="match status" value="1"/>
</dbReference>
<dbReference type="InterPro" id="IPR050723">
    <property type="entry name" value="CFA/CMAS"/>
</dbReference>
<dbReference type="GO" id="GO:0008168">
    <property type="term" value="F:methyltransferase activity"/>
    <property type="evidence" value="ECO:0007669"/>
    <property type="project" value="UniProtKB-KW"/>
</dbReference>
<comment type="similarity">
    <text evidence="1">Belongs to the CFA/CMAS family.</text>
</comment>
<evidence type="ECO:0000256" key="1">
    <source>
        <dbReference type="ARBA" id="ARBA00010815"/>
    </source>
</evidence>
<keyword evidence="7" id="KW-1185">Reference proteome</keyword>
<evidence type="ECO:0000256" key="5">
    <source>
        <dbReference type="ARBA" id="ARBA00023098"/>
    </source>
</evidence>
<dbReference type="Pfam" id="PF02353">
    <property type="entry name" value="CMAS"/>
    <property type="match status" value="1"/>
</dbReference>
<dbReference type="InterPro" id="IPR029063">
    <property type="entry name" value="SAM-dependent_MTases_sf"/>
</dbReference>
<dbReference type="AlphaFoldDB" id="A0AA46TGD1"/>
<evidence type="ECO:0000313" key="7">
    <source>
        <dbReference type="Proteomes" id="UP001164390"/>
    </source>
</evidence>
<keyword evidence="4" id="KW-0949">S-adenosyl-L-methionine</keyword>
<keyword evidence="5" id="KW-0443">Lipid metabolism</keyword>
<dbReference type="PANTHER" id="PTHR43667:SF1">
    <property type="entry name" value="CYCLOPROPANE-FATTY-ACYL-PHOSPHOLIPID SYNTHASE"/>
    <property type="match status" value="1"/>
</dbReference>